<organism evidence="1 2">
    <name type="scientific">Hymenobacter qilianensis</name>
    <dbReference type="NCBI Taxonomy" id="1385715"/>
    <lineage>
        <taxon>Bacteria</taxon>
        <taxon>Pseudomonadati</taxon>
        <taxon>Bacteroidota</taxon>
        <taxon>Cytophagia</taxon>
        <taxon>Cytophagales</taxon>
        <taxon>Hymenobacteraceae</taxon>
        <taxon>Hymenobacter</taxon>
    </lineage>
</organism>
<keyword evidence="2" id="KW-1185">Reference proteome</keyword>
<accession>A0ACB5PML6</accession>
<dbReference type="EMBL" id="BMFN01000001">
    <property type="protein sequence ID" value="GGF52859.1"/>
    <property type="molecule type" value="Genomic_DNA"/>
</dbReference>
<evidence type="ECO:0000313" key="1">
    <source>
        <dbReference type="EMBL" id="GGF52859.1"/>
    </source>
</evidence>
<gene>
    <name evidence="1" type="ORF">GCM10011375_05490</name>
</gene>
<evidence type="ECO:0000313" key="2">
    <source>
        <dbReference type="Proteomes" id="UP000605392"/>
    </source>
</evidence>
<protein>
    <submittedName>
        <fullName evidence="1">Uncharacterized protein</fullName>
    </submittedName>
</protein>
<comment type="caution">
    <text evidence="1">The sequence shown here is derived from an EMBL/GenBank/DDBJ whole genome shotgun (WGS) entry which is preliminary data.</text>
</comment>
<dbReference type="Proteomes" id="UP000605392">
    <property type="component" value="Unassembled WGS sequence"/>
</dbReference>
<name>A0ACB5PML6_9BACT</name>
<proteinExistence type="predicted"/>
<sequence length="454" mass="51045">MFTRLLFSIVLFAATSAVVQAQVFEPGYLVTSTGDTLSGEVENAFWSNPAKIVRYRTTAHHPIKTYSANQLRAIALASGRLLRYELLPLDRGAQTDIHRLPKGLFYQQRPDSVLADVLIDGPTFLLGVTLDGVHHYFIRRPEKPWLEMTERLYIRNGKSQVMDGNNYLNQLQLYFIDCPEVLAQLAHTPFTEAGMIALVQTYTGAYMPNELQNRVYYEPEKAGRLRTTISAGVLVGGRFNSHRLKTTQALGVERPALQGVDADGQMHLQGGAFLDVVTPARRSGLHLDILLSQYGRRGTLSMLPTGRVASGTFSWRGTLLATHVGMRGFRSLGEHYRAFAGTGMELNWFWQEKNTLHYTGQSSGGPMPPSFTYKFVDGFARSFAPYLEAGVQTKRFSFSLNGRVYRKNPYWDHLILRDPNDLANFQGYEYTGRTWSVGLLLGYRLIGKPDTQLK</sequence>
<reference evidence="1 2" key="1">
    <citation type="journal article" date="2019" name="Int. J. Syst. Evol. Microbiol.">
        <title>The Global Catalogue of Microorganisms (GCM) 10K type strain sequencing project: providing services to taxonomists for standard genome sequencing and annotation.</title>
        <authorList>
            <consortium name="The Broad Institute Genomics Platform"/>
            <consortium name="The Broad Institute Genome Sequencing Center for Infectious Disease"/>
            <person name="Wu L."/>
            <person name="Ma J."/>
        </authorList>
    </citation>
    <scope>NUCLEOTIDE SEQUENCE [LARGE SCALE GENOMIC DNA]</scope>
    <source>
        <strain evidence="1 2">CGMCC 1.12720</strain>
    </source>
</reference>